<keyword evidence="4" id="KW-1133">Transmembrane helix</keyword>
<sequence length="281" mass="31364">AVRVLRIVDAGRVGVILRFGKFQELTGPGPHWHMPYPIEAQAVGSPLNVAQVRTVELGYRNTLKSKVLHESLMLTDDENIIDNQYAIQYTIKDPKEFLFNNRNPDGAVVQAAETAIREVVGRSKMDYVLYEGRSQIAAESEKLIQQILDRYHTGIAISKVNMQNAQPPEPVQAAFDDAVKAGQDRDRQNNEGQAYANDVIPRARGAASRLNEEAKAYAQRVVARAEGDASRFNQVLVQYLKAPEVTRQRLYQDMMQQVLANTSKVVADQKSGTGLLYLPLD</sequence>
<dbReference type="Gene3D" id="3.30.479.30">
    <property type="entry name" value="Band 7 domain"/>
    <property type="match status" value="1"/>
</dbReference>
<feature type="non-terminal residue" evidence="7">
    <location>
        <position position="1"/>
    </location>
</feature>
<dbReference type="GO" id="GO:0016020">
    <property type="term" value="C:membrane"/>
    <property type="evidence" value="ECO:0007669"/>
    <property type="project" value="UniProtKB-SubCell"/>
</dbReference>
<dbReference type="PANTHER" id="PTHR43327:SF2">
    <property type="entry name" value="MODULATOR OF FTSH PROTEASE HFLK"/>
    <property type="match status" value="1"/>
</dbReference>
<dbReference type="CDD" id="cd03404">
    <property type="entry name" value="SPFH_HflK"/>
    <property type="match status" value="1"/>
</dbReference>
<dbReference type="SMART" id="SM00244">
    <property type="entry name" value="PHB"/>
    <property type="match status" value="1"/>
</dbReference>
<evidence type="ECO:0000313" key="7">
    <source>
        <dbReference type="EMBL" id="EQD77941.1"/>
    </source>
</evidence>
<protein>
    <submittedName>
        <fullName evidence="7">HflK protein</fullName>
    </submittedName>
</protein>
<dbReference type="InterPro" id="IPR050710">
    <property type="entry name" value="Band7/mec-2_domain"/>
</dbReference>
<evidence type="ECO:0000256" key="3">
    <source>
        <dbReference type="ARBA" id="ARBA00022692"/>
    </source>
</evidence>
<comment type="similarity">
    <text evidence="2">Belongs to the band 7/mec-2 family. HflK subfamily.</text>
</comment>
<dbReference type="InterPro" id="IPR001107">
    <property type="entry name" value="Band_7"/>
</dbReference>
<proteinExistence type="inferred from homology"/>
<dbReference type="InterPro" id="IPR010201">
    <property type="entry name" value="HflK"/>
</dbReference>
<keyword evidence="5" id="KW-0472">Membrane</keyword>
<evidence type="ECO:0000256" key="5">
    <source>
        <dbReference type="ARBA" id="ARBA00023136"/>
    </source>
</evidence>
<comment type="caution">
    <text evidence="7">The sequence shown here is derived from an EMBL/GenBank/DDBJ whole genome shotgun (WGS) entry which is preliminary data.</text>
</comment>
<dbReference type="SUPFAM" id="SSF117892">
    <property type="entry name" value="Band 7/SPFH domain"/>
    <property type="match status" value="1"/>
</dbReference>
<evidence type="ECO:0000259" key="6">
    <source>
        <dbReference type="SMART" id="SM00244"/>
    </source>
</evidence>
<evidence type="ECO:0000256" key="1">
    <source>
        <dbReference type="ARBA" id="ARBA00004370"/>
    </source>
</evidence>
<reference evidence="7" key="2">
    <citation type="journal article" date="2014" name="ISME J.">
        <title>Microbial stratification in low pH oxic and suboxic macroscopic growths along an acid mine drainage.</title>
        <authorList>
            <person name="Mendez-Garcia C."/>
            <person name="Mesa V."/>
            <person name="Sprenger R.R."/>
            <person name="Richter M."/>
            <person name="Diez M.S."/>
            <person name="Solano J."/>
            <person name="Bargiela R."/>
            <person name="Golyshina O.V."/>
            <person name="Manteca A."/>
            <person name="Ramos J.L."/>
            <person name="Gallego J.R."/>
            <person name="Llorente I."/>
            <person name="Martins Dos Santos V.A."/>
            <person name="Jensen O.N."/>
            <person name="Pelaez A.I."/>
            <person name="Sanchez J."/>
            <person name="Ferrer M."/>
        </authorList>
    </citation>
    <scope>NUCLEOTIDE SEQUENCE</scope>
</reference>
<gene>
    <name evidence="7" type="ORF">B1A_02572</name>
</gene>
<organism evidence="7">
    <name type="scientific">mine drainage metagenome</name>
    <dbReference type="NCBI Taxonomy" id="410659"/>
    <lineage>
        <taxon>unclassified sequences</taxon>
        <taxon>metagenomes</taxon>
        <taxon>ecological metagenomes</taxon>
    </lineage>
</organism>
<evidence type="ECO:0000256" key="2">
    <source>
        <dbReference type="ARBA" id="ARBA00006971"/>
    </source>
</evidence>
<accession>T1BY19</accession>
<feature type="non-terminal residue" evidence="7">
    <location>
        <position position="281"/>
    </location>
</feature>
<dbReference type="AlphaFoldDB" id="T1BY19"/>
<comment type="subcellular location">
    <subcellularLocation>
        <location evidence="1">Membrane</location>
    </subcellularLocation>
</comment>
<feature type="domain" description="Band 7" evidence="6">
    <location>
        <begin position="3"/>
        <end position="179"/>
    </location>
</feature>
<evidence type="ECO:0000256" key="4">
    <source>
        <dbReference type="ARBA" id="ARBA00022989"/>
    </source>
</evidence>
<dbReference type="InterPro" id="IPR036013">
    <property type="entry name" value="Band_7/SPFH_dom_sf"/>
</dbReference>
<reference evidence="7" key="1">
    <citation type="submission" date="2013-08" db="EMBL/GenBank/DDBJ databases">
        <authorList>
            <person name="Mendez C."/>
            <person name="Richter M."/>
            <person name="Ferrer M."/>
            <person name="Sanchez J."/>
        </authorList>
    </citation>
    <scope>NUCLEOTIDE SEQUENCE</scope>
</reference>
<dbReference type="NCBIfam" id="TIGR01933">
    <property type="entry name" value="hflK"/>
    <property type="match status" value="1"/>
</dbReference>
<keyword evidence="3" id="KW-0812">Transmembrane</keyword>
<dbReference type="EMBL" id="AUZX01001909">
    <property type="protein sequence ID" value="EQD77941.1"/>
    <property type="molecule type" value="Genomic_DNA"/>
</dbReference>
<dbReference type="Pfam" id="PF01145">
    <property type="entry name" value="Band_7"/>
    <property type="match status" value="1"/>
</dbReference>
<name>T1BY19_9ZZZZ</name>
<dbReference type="PANTHER" id="PTHR43327">
    <property type="entry name" value="STOMATIN-LIKE PROTEIN 2, MITOCHONDRIAL"/>
    <property type="match status" value="1"/>
</dbReference>